<evidence type="ECO:0000313" key="2">
    <source>
        <dbReference type="EMBL" id="KIA65083.1"/>
    </source>
</evidence>
<dbReference type="Proteomes" id="UP000031364">
    <property type="component" value="Unassembled WGS sequence"/>
</dbReference>
<organism evidence="2 3">
    <name type="scientific">Nocardia vulneris</name>
    <dbReference type="NCBI Taxonomy" id="1141657"/>
    <lineage>
        <taxon>Bacteria</taxon>
        <taxon>Bacillati</taxon>
        <taxon>Actinomycetota</taxon>
        <taxon>Actinomycetes</taxon>
        <taxon>Mycobacteriales</taxon>
        <taxon>Nocardiaceae</taxon>
        <taxon>Nocardia</taxon>
    </lineage>
</organism>
<dbReference type="InterPro" id="IPR036188">
    <property type="entry name" value="FAD/NAD-bd_sf"/>
</dbReference>
<feature type="domain" description="Amine oxidase" evidence="1">
    <location>
        <begin position="33"/>
        <end position="471"/>
    </location>
</feature>
<proteinExistence type="predicted"/>
<reference evidence="2 3" key="1">
    <citation type="journal article" date="2014" name="Int. J. Syst. Evol. Microbiol.">
        <title>Nocardia vulneris sp. nov., isolated from wounds of human patients in North America.</title>
        <authorList>
            <person name="Lasker B.A."/>
            <person name="Bell M."/>
            <person name="Klenk H.P."/>
            <person name="Sproer C."/>
            <person name="Schumann C."/>
            <person name="Schumann P."/>
            <person name="Brown J.M."/>
        </authorList>
    </citation>
    <scope>NUCLEOTIDE SEQUENCE [LARGE SCALE GENOMIC DNA]</scope>
    <source>
        <strain evidence="2 3">W9851</strain>
    </source>
</reference>
<dbReference type="PANTHER" id="PTHR10742:SF342">
    <property type="entry name" value="AMINE OXIDASE"/>
    <property type="match status" value="1"/>
</dbReference>
<accession>A0ABR4ZIJ1</accession>
<dbReference type="PANTHER" id="PTHR10742">
    <property type="entry name" value="FLAVIN MONOAMINE OXIDASE"/>
    <property type="match status" value="1"/>
</dbReference>
<dbReference type="SUPFAM" id="SSF54373">
    <property type="entry name" value="FAD-linked reductases, C-terminal domain"/>
    <property type="match status" value="1"/>
</dbReference>
<dbReference type="InterPro" id="IPR050281">
    <property type="entry name" value="Flavin_monoamine_oxidase"/>
</dbReference>
<dbReference type="PRINTS" id="PR00419">
    <property type="entry name" value="ADXRDTASE"/>
</dbReference>
<gene>
    <name evidence="2" type="ORF">FG87_09310</name>
</gene>
<sequence>MPRLTQEDIRRTFDEGLPRHEHTGSVIIVGAGLSGLAAANELVRNGTHVTVLEASDRPGGRTRTLRDPFDDGLRTEAGAMTVTEHCHYTMHYLRALGLKTEPSDLVDTDFSYYRHGTRIRPDNLDDHAEVLGLHPHERNRTVADLIAEYVTKPNADICPEIAELGWTPAPQLQELDRISVRRVLEDRGASAAAIDLMEPMFLEMRGGELESASAMAWARYESGPRSFTTADARWYKVAGGTDRLAHALADRIKDRIHYRKPVVRISQTDHEAQVSFVDHNRLQTLCADRVIVTVPFTSLRRINLSMARLSAAKHSAMRRLRYSSVLRIFLQMRAQFWPEKRLMLSTDTPLGTVRDGTPGLPGPRKILECWLTGWPAQAAANMSAGERVNFALHELESILPGARDHFELGTSVAWDNEPYIGGAYVLPELAHGELMAHIRTPEGRIHFAGEHTAFEPNGGSMNYALESSIRVLLELTSFT</sequence>
<dbReference type="Pfam" id="PF01593">
    <property type="entry name" value="Amino_oxidase"/>
    <property type="match status" value="1"/>
</dbReference>
<dbReference type="InterPro" id="IPR002937">
    <property type="entry name" value="Amino_oxidase"/>
</dbReference>
<dbReference type="SUPFAM" id="SSF51905">
    <property type="entry name" value="FAD/NAD(P)-binding domain"/>
    <property type="match status" value="1"/>
</dbReference>
<evidence type="ECO:0000313" key="3">
    <source>
        <dbReference type="Proteomes" id="UP000031364"/>
    </source>
</evidence>
<dbReference type="EMBL" id="JNFP01000009">
    <property type="protein sequence ID" value="KIA65083.1"/>
    <property type="molecule type" value="Genomic_DNA"/>
</dbReference>
<comment type="caution">
    <text evidence="2">The sequence shown here is derived from an EMBL/GenBank/DDBJ whole genome shotgun (WGS) entry which is preliminary data.</text>
</comment>
<name>A0ABR4ZIJ1_9NOCA</name>
<dbReference type="Gene3D" id="3.50.50.60">
    <property type="entry name" value="FAD/NAD(P)-binding domain"/>
    <property type="match status" value="1"/>
</dbReference>
<evidence type="ECO:0000259" key="1">
    <source>
        <dbReference type="Pfam" id="PF01593"/>
    </source>
</evidence>
<protein>
    <submittedName>
        <fullName evidence="2">Amine oxidase</fullName>
    </submittedName>
</protein>
<dbReference type="RefSeq" id="WP_043667427.1">
    <property type="nucleotide sequence ID" value="NZ_BDCI01000002.1"/>
</dbReference>
<keyword evidence="3" id="KW-1185">Reference proteome</keyword>